<protein>
    <submittedName>
        <fullName evidence="2">Uncharacterized protein</fullName>
    </submittedName>
</protein>
<feature type="region of interest" description="Disordered" evidence="1">
    <location>
        <begin position="1"/>
        <end position="60"/>
    </location>
</feature>
<keyword evidence="3" id="KW-1185">Reference proteome</keyword>
<dbReference type="Proteomes" id="UP001465668">
    <property type="component" value="Unassembled WGS sequence"/>
</dbReference>
<name>A0ABR2XA85_9PEZI</name>
<evidence type="ECO:0000313" key="3">
    <source>
        <dbReference type="Proteomes" id="UP001465668"/>
    </source>
</evidence>
<dbReference type="EMBL" id="JARVKM010000090">
    <property type="protein sequence ID" value="KAK9770587.1"/>
    <property type="molecule type" value="Genomic_DNA"/>
</dbReference>
<comment type="caution">
    <text evidence="2">The sequence shown here is derived from an EMBL/GenBank/DDBJ whole genome shotgun (WGS) entry which is preliminary data.</text>
</comment>
<evidence type="ECO:0000256" key="1">
    <source>
        <dbReference type="SAM" id="MobiDB-lite"/>
    </source>
</evidence>
<organism evidence="2 3">
    <name type="scientific">Seiridium cardinale</name>
    <dbReference type="NCBI Taxonomy" id="138064"/>
    <lineage>
        <taxon>Eukaryota</taxon>
        <taxon>Fungi</taxon>
        <taxon>Dikarya</taxon>
        <taxon>Ascomycota</taxon>
        <taxon>Pezizomycotina</taxon>
        <taxon>Sordariomycetes</taxon>
        <taxon>Xylariomycetidae</taxon>
        <taxon>Amphisphaeriales</taxon>
        <taxon>Sporocadaceae</taxon>
        <taxon>Seiridium</taxon>
    </lineage>
</organism>
<accession>A0ABR2XA85</accession>
<reference evidence="2 3" key="1">
    <citation type="submission" date="2024-02" db="EMBL/GenBank/DDBJ databases">
        <title>First draft genome assembly of two strains of Seiridium cardinale.</title>
        <authorList>
            <person name="Emiliani G."/>
            <person name="Scali E."/>
        </authorList>
    </citation>
    <scope>NUCLEOTIDE SEQUENCE [LARGE SCALE GENOMIC DNA]</scope>
    <source>
        <strain evidence="2 3">BM-138-000479</strain>
    </source>
</reference>
<feature type="compositionally biased region" description="Basic and acidic residues" evidence="1">
    <location>
        <begin position="27"/>
        <end position="50"/>
    </location>
</feature>
<gene>
    <name evidence="2" type="ORF">SCAR479_12758</name>
</gene>
<proteinExistence type="predicted"/>
<evidence type="ECO:0000313" key="2">
    <source>
        <dbReference type="EMBL" id="KAK9770587.1"/>
    </source>
</evidence>
<sequence>MSWGSVYEPPASSDDGMAPPAYTPPIEESRHVARRDTKPPAYKEKDEKAESQAVEGDVPEFTGEIEWIRRKCDYEIDSDDEPEEEAEPVCQLTHAVDEGHEFTDDYVTELEDELEDASERLLTAEEKLQYWRDLYWKSRDDYYFSHGAVTDPEESASSPAEVTDEWESLYEDNETKKMADQGSWHDIQLSEFHLHQLELDVGEAKEDVQMIKSEILICKLRIDVRPPETWRFDDGHGLRIWNPLEGKQITADDFLVLPANRRHLAYGYQRFN</sequence>